<reference evidence="2" key="1">
    <citation type="submission" date="2013-10" db="EMBL/GenBank/DDBJ databases">
        <title>Draft genome sequence of Clostridium botulinum type B strain Osaka05.</title>
        <authorList>
            <person name="Sakaguchi Y."/>
            <person name="Hosomi K."/>
            <person name="Uchiyama J."/>
            <person name="Ogura Y."/>
            <person name="Sakaguchi M."/>
            <person name="Kohda T."/>
            <person name="Mukamoto M."/>
            <person name="Misawa N."/>
            <person name="Matsuzaki S."/>
            <person name="Hayashi T."/>
            <person name="Kozaki S."/>
        </authorList>
    </citation>
    <scope>NUCLEOTIDE SEQUENCE</scope>
    <source>
        <strain evidence="2">Osaka05</strain>
    </source>
</reference>
<keyword evidence="1" id="KW-0812">Transmembrane</keyword>
<gene>
    <name evidence="2" type="ORF">CBO05C_3464</name>
</gene>
<accession>A0A0S6U606</accession>
<dbReference type="Proteomes" id="UP000054164">
    <property type="component" value="Unassembled WGS sequence"/>
</dbReference>
<dbReference type="AlphaFoldDB" id="A0A0S6U606"/>
<organism evidence="2">
    <name type="scientific">Clostridium botulinum B str. Osaka05</name>
    <dbReference type="NCBI Taxonomy" id="1407017"/>
    <lineage>
        <taxon>Bacteria</taxon>
        <taxon>Bacillati</taxon>
        <taxon>Bacillota</taxon>
        <taxon>Clostridia</taxon>
        <taxon>Eubacteriales</taxon>
        <taxon>Clostridiaceae</taxon>
        <taxon>Clostridium</taxon>
    </lineage>
</organism>
<evidence type="ECO:0000313" key="2">
    <source>
        <dbReference type="EMBL" id="GAE03774.1"/>
    </source>
</evidence>
<keyword evidence="1" id="KW-1133">Transmembrane helix</keyword>
<evidence type="ECO:0000256" key="1">
    <source>
        <dbReference type="SAM" id="Phobius"/>
    </source>
</evidence>
<feature type="transmembrane region" description="Helical" evidence="1">
    <location>
        <begin position="27"/>
        <end position="45"/>
    </location>
</feature>
<dbReference type="EMBL" id="DF384213">
    <property type="protein sequence ID" value="GAE03774.1"/>
    <property type="molecule type" value="Genomic_DNA"/>
</dbReference>
<dbReference type="HOGENOM" id="CLU_199613_0_0_9"/>
<proteinExistence type="predicted"/>
<protein>
    <submittedName>
        <fullName evidence="2">Uncharacterized protein</fullName>
    </submittedName>
</protein>
<name>A0A0S6U606_CLOBO</name>
<keyword evidence="1" id="KW-0472">Membrane</keyword>
<sequence>MNFLRWVASIILMFSLISFLFKLGSIFINSLLLLATTIFIIDIFMEREKIK</sequence>